<dbReference type="GO" id="GO:0048240">
    <property type="term" value="P:sperm capacitation"/>
    <property type="evidence" value="ECO:0007669"/>
    <property type="project" value="InterPro"/>
</dbReference>
<reference evidence="2 3" key="1">
    <citation type="journal article" date="2020" name="Nature">
        <title>Six reference-quality genomes reveal evolution of bat adaptations.</title>
        <authorList>
            <person name="Jebb D."/>
            <person name="Huang Z."/>
            <person name="Pippel M."/>
            <person name="Hughes G.M."/>
            <person name="Lavrichenko K."/>
            <person name="Devanna P."/>
            <person name="Winkler S."/>
            <person name="Jermiin L.S."/>
            <person name="Skirmuntt E.C."/>
            <person name="Katzourakis A."/>
            <person name="Burkitt-Gray L."/>
            <person name="Ray D.A."/>
            <person name="Sullivan K.A.M."/>
            <person name="Roscito J.G."/>
            <person name="Kirilenko B.M."/>
            <person name="Davalos L.M."/>
            <person name="Corthals A.P."/>
            <person name="Power M.L."/>
            <person name="Jones G."/>
            <person name="Ransome R.D."/>
            <person name="Dechmann D.K.N."/>
            <person name="Locatelli A.G."/>
            <person name="Puechmaille S.J."/>
            <person name="Fedrigo O."/>
            <person name="Jarvis E.D."/>
            <person name="Hiller M."/>
            <person name="Vernes S.C."/>
            <person name="Myers E.W."/>
            <person name="Teeling E.C."/>
        </authorList>
    </citation>
    <scope>NUCLEOTIDE SEQUENCE [LARGE SCALE GENOMIC DNA]</scope>
    <source>
        <strain evidence="2">MRouAeg1</strain>
        <tissue evidence="2">Muscle</tissue>
    </source>
</reference>
<evidence type="ECO:0000256" key="1">
    <source>
        <dbReference type="SAM" id="MobiDB-lite"/>
    </source>
</evidence>
<dbReference type="EMBL" id="JACASE010000005">
    <property type="protein sequence ID" value="KAF6464306.1"/>
    <property type="molecule type" value="Genomic_DNA"/>
</dbReference>
<name>A0A7J8GWD7_ROUAE</name>
<dbReference type="AlphaFoldDB" id="A0A7J8GWD7"/>
<keyword evidence="3" id="KW-1185">Reference proteome</keyword>
<organism evidence="2 3">
    <name type="scientific">Rousettus aegyptiacus</name>
    <name type="common">Egyptian fruit bat</name>
    <name type="synonym">Pteropus aegyptiacus</name>
    <dbReference type="NCBI Taxonomy" id="9407"/>
    <lineage>
        <taxon>Eukaryota</taxon>
        <taxon>Metazoa</taxon>
        <taxon>Chordata</taxon>
        <taxon>Craniata</taxon>
        <taxon>Vertebrata</taxon>
        <taxon>Euteleostomi</taxon>
        <taxon>Mammalia</taxon>
        <taxon>Eutheria</taxon>
        <taxon>Laurasiatheria</taxon>
        <taxon>Chiroptera</taxon>
        <taxon>Yinpterochiroptera</taxon>
        <taxon>Pteropodoidea</taxon>
        <taxon>Pteropodidae</taxon>
        <taxon>Rousettinae</taxon>
        <taxon>Rousettus</taxon>
    </lineage>
</organism>
<gene>
    <name evidence="2" type="ORF">HJG63_002145</name>
</gene>
<comment type="caution">
    <text evidence="2">The sequence shown here is derived from an EMBL/GenBank/DDBJ whole genome shotgun (WGS) entry which is preliminary data.</text>
</comment>
<dbReference type="PANTHER" id="PTHR42155">
    <property type="entry name" value="CATION CHANNEL SPERM-ASSOCIATED PROTEIN SUBUNIT ZETA"/>
    <property type="match status" value="1"/>
</dbReference>
<dbReference type="GO" id="GO:0036128">
    <property type="term" value="C:CatSper complex"/>
    <property type="evidence" value="ECO:0007669"/>
    <property type="project" value="InterPro"/>
</dbReference>
<dbReference type="PANTHER" id="PTHR42155:SF1">
    <property type="entry name" value="CATION CHANNEL SPERM-ASSOCIATED AUXILIARY SUBUNIT ZETA"/>
    <property type="match status" value="1"/>
</dbReference>
<evidence type="ECO:0000313" key="3">
    <source>
        <dbReference type="Proteomes" id="UP000593571"/>
    </source>
</evidence>
<feature type="region of interest" description="Disordered" evidence="1">
    <location>
        <begin position="43"/>
        <end position="73"/>
    </location>
</feature>
<dbReference type="GO" id="GO:0097228">
    <property type="term" value="C:sperm principal piece"/>
    <property type="evidence" value="ECO:0007669"/>
    <property type="project" value="TreeGrafter"/>
</dbReference>
<dbReference type="InterPro" id="IPR039019">
    <property type="entry name" value="CATSPERZ"/>
</dbReference>
<accession>A0A7J8GWD7</accession>
<sequence>MEENTFKELAKSSGRHDSSKSDSHEDIRNLWSMATLSQPKLNVQRSNVSEYSELDGSSLGSKTGEWYNQRAGYNSDGGWKEWDNREADVDLKPEEMDDDTLLELELHPIGSLESHLEEEEDDARTEIEISSSMPSLSVLKHIPHHRAYWVEQQNRLPLPLKELMENEALEILTKALKSYRSEIGRDHFLTKQLQRYIEGLKRRRNKRLHVSVY</sequence>
<dbReference type="GO" id="GO:0030317">
    <property type="term" value="P:flagellated sperm motility"/>
    <property type="evidence" value="ECO:0007669"/>
    <property type="project" value="InterPro"/>
</dbReference>
<dbReference type="Proteomes" id="UP000593571">
    <property type="component" value="Unassembled WGS sequence"/>
</dbReference>
<feature type="region of interest" description="Disordered" evidence="1">
    <location>
        <begin position="1"/>
        <end position="25"/>
    </location>
</feature>
<proteinExistence type="predicted"/>
<evidence type="ECO:0000313" key="2">
    <source>
        <dbReference type="EMBL" id="KAF6464306.1"/>
    </source>
</evidence>
<protein>
    <submittedName>
        <fullName evidence="2">Catsper channel auxiliary subunit zeta</fullName>
    </submittedName>
</protein>